<reference evidence="3" key="2">
    <citation type="submission" date="2020-09" db="EMBL/GenBank/DDBJ databases">
        <authorList>
            <person name="Sun Q."/>
            <person name="Ohkuma M."/>
        </authorList>
    </citation>
    <scope>NUCLEOTIDE SEQUENCE</scope>
    <source>
        <strain evidence="3">JCM 4790</strain>
    </source>
</reference>
<evidence type="ECO:0000313" key="4">
    <source>
        <dbReference type="Proteomes" id="UP000619244"/>
    </source>
</evidence>
<feature type="compositionally biased region" description="Basic and acidic residues" evidence="1">
    <location>
        <begin position="143"/>
        <end position="155"/>
    </location>
</feature>
<accession>A0A918NSL4</accession>
<feature type="domain" description="Histidine kinase/HSP90-like ATPase" evidence="2">
    <location>
        <begin position="228"/>
        <end position="321"/>
    </location>
</feature>
<dbReference type="Pfam" id="PF02518">
    <property type="entry name" value="HATPase_c"/>
    <property type="match status" value="1"/>
</dbReference>
<proteinExistence type="predicted"/>
<dbReference type="InterPro" id="IPR036890">
    <property type="entry name" value="HATPase_C_sf"/>
</dbReference>
<keyword evidence="4" id="KW-1185">Reference proteome</keyword>
<organism evidence="3 4">
    <name type="scientific">Streptomyces minutiscleroticus</name>
    <dbReference type="NCBI Taxonomy" id="68238"/>
    <lineage>
        <taxon>Bacteria</taxon>
        <taxon>Bacillati</taxon>
        <taxon>Actinomycetota</taxon>
        <taxon>Actinomycetes</taxon>
        <taxon>Kitasatosporales</taxon>
        <taxon>Streptomycetaceae</taxon>
        <taxon>Streptomyces</taxon>
    </lineage>
</organism>
<gene>
    <name evidence="3" type="ORF">GCM10010358_52290</name>
</gene>
<comment type="caution">
    <text evidence="3">The sequence shown here is derived from an EMBL/GenBank/DDBJ whole genome shotgun (WGS) entry which is preliminary data.</text>
</comment>
<feature type="region of interest" description="Disordered" evidence="1">
    <location>
        <begin position="75"/>
        <end position="106"/>
    </location>
</feature>
<evidence type="ECO:0000259" key="2">
    <source>
        <dbReference type="Pfam" id="PF02518"/>
    </source>
</evidence>
<sequence length="333" mass="33991">MQQGEDAGVAAGRDSTAGGAAGRYLLGRRREQIAERRTRALPSCAVLTGSCDGAVGASKVLVTAPPAVAPYGEPAGTAAPGSGTAGCRPKRTAAPSTVSGGGHAGDPAPGVAAPLIGALNSARSRTVLESLPEAIVARRGAPRRAEGAGRTDAHRPWAAYHPRRRGSPGPAGPGSPRRTVPTPGGGRVMQARLGLTTRIPIGSGADLAGARRRIRQIANELGFNLIQQTKLVTAASELARNTLVHGGGGHMDMTVLDDGRTRGLRLSCVDEGPGIQDIDLAMTDGYTTGQGLGLGLNGARRLVQEFTLDSRPGQGTTVTITDWVSAPPFPHGE</sequence>
<protein>
    <recommendedName>
        <fullName evidence="2">Histidine kinase/HSP90-like ATPase domain-containing protein</fullName>
    </recommendedName>
</protein>
<feature type="region of interest" description="Disordered" evidence="1">
    <location>
        <begin position="1"/>
        <end position="23"/>
    </location>
</feature>
<dbReference type="InterPro" id="IPR003594">
    <property type="entry name" value="HATPase_dom"/>
</dbReference>
<feature type="compositionally biased region" description="Low complexity" evidence="1">
    <location>
        <begin position="75"/>
        <end position="86"/>
    </location>
</feature>
<dbReference type="Gene3D" id="3.30.565.10">
    <property type="entry name" value="Histidine kinase-like ATPase, C-terminal domain"/>
    <property type="match status" value="1"/>
</dbReference>
<reference evidence="3" key="1">
    <citation type="journal article" date="2014" name="Int. J. Syst. Evol. Microbiol.">
        <title>Complete genome sequence of Corynebacterium casei LMG S-19264T (=DSM 44701T), isolated from a smear-ripened cheese.</title>
        <authorList>
            <consortium name="US DOE Joint Genome Institute (JGI-PGF)"/>
            <person name="Walter F."/>
            <person name="Albersmeier A."/>
            <person name="Kalinowski J."/>
            <person name="Ruckert C."/>
        </authorList>
    </citation>
    <scope>NUCLEOTIDE SEQUENCE</scope>
    <source>
        <strain evidence="3">JCM 4790</strain>
    </source>
</reference>
<feature type="region of interest" description="Disordered" evidence="1">
    <location>
        <begin position="139"/>
        <end position="186"/>
    </location>
</feature>
<dbReference type="AlphaFoldDB" id="A0A918NSL4"/>
<dbReference type="EMBL" id="BMVU01000030">
    <property type="protein sequence ID" value="GGX91998.1"/>
    <property type="molecule type" value="Genomic_DNA"/>
</dbReference>
<dbReference type="SUPFAM" id="SSF55874">
    <property type="entry name" value="ATPase domain of HSP90 chaperone/DNA topoisomerase II/histidine kinase"/>
    <property type="match status" value="1"/>
</dbReference>
<name>A0A918NSL4_9ACTN</name>
<evidence type="ECO:0000256" key="1">
    <source>
        <dbReference type="SAM" id="MobiDB-lite"/>
    </source>
</evidence>
<evidence type="ECO:0000313" key="3">
    <source>
        <dbReference type="EMBL" id="GGX91998.1"/>
    </source>
</evidence>
<dbReference type="Proteomes" id="UP000619244">
    <property type="component" value="Unassembled WGS sequence"/>
</dbReference>